<evidence type="ECO:0000256" key="2">
    <source>
        <dbReference type="SAM" id="SignalP"/>
    </source>
</evidence>
<feature type="transmembrane region" description="Helical" evidence="1">
    <location>
        <begin position="183"/>
        <end position="201"/>
    </location>
</feature>
<feature type="transmembrane region" description="Helical" evidence="1">
    <location>
        <begin position="151"/>
        <end position="171"/>
    </location>
</feature>
<dbReference type="Proteomes" id="UP001223501">
    <property type="component" value="Chromosome"/>
</dbReference>
<organism evidence="3 4">
    <name type="scientific">Empedobacter falsenii</name>
    <dbReference type="NCBI Taxonomy" id="343874"/>
    <lineage>
        <taxon>Bacteria</taxon>
        <taxon>Pseudomonadati</taxon>
        <taxon>Bacteroidota</taxon>
        <taxon>Flavobacteriia</taxon>
        <taxon>Flavobacteriales</taxon>
        <taxon>Weeksellaceae</taxon>
        <taxon>Empedobacter</taxon>
    </lineage>
</organism>
<proteinExistence type="predicted"/>
<keyword evidence="1" id="KW-0812">Transmembrane</keyword>
<accession>A0ABY8V7V5</accession>
<evidence type="ECO:0000256" key="1">
    <source>
        <dbReference type="SAM" id="Phobius"/>
    </source>
</evidence>
<evidence type="ECO:0008006" key="5">
    <source>
        <dbReference type="Google" id="ProtNLM"/>
    </source>
</evidence>
<evidence type="ECO:0000313" key="3">
    <source>
        <dbReference type="EMBL" id="WIH97771.1"/>
    </source>
</evidence>
<feature type="signal peptide" evidence="2">
    <location>
        <begin position="1"/>
        <end position="23"/>
    </location>
</feature>
<feature type="chain" id="PRO_5046173344" description="Lipoprotein" evidence="2">
    <location>
        <begin position="24"/>
        <end position="262"/>
    </location>
</feature>
<dbReference type="RefSeq" id="WP_284583772.1">
    <property type="nucleotide sequence ID" value="NZ_CP106831.1"/>
</dbReference>
<keyword evidence="2" id="KW-0732">Signal</keyword>
<protein>
    <recommendedName>
        <fullName evidence="5">Lipoprotein</fullName>
    </recommendedName>
</protein>
<keyword evidence="1" id="KW-1133">Transmembrane helix</keyword>
<keyword evidence="4" id="KW-1185">Reference proteome</keyword>
<sequence length="262" mass="30632">MKFHLKNLSLLLILFLITNSCQFYSNTKEYKKSAVVFMDNIMNGKIDENIDLFALEHEGMKNMDKNVLNEGLYQFRTDMISQYGKEVEFTFLGANKHYSTNNNTIPNSTNVNILFQNDKNYGIIKFIYDDNTKKVLNVSPEFSNQPLPSMVLFYAVAIIGLAIPIFNIYVFNMIRKSQLKLKWLKYIALIFLNFPTIKYAPLDGFDFQFFNFQLLGYGFNFASIFSTLAIALPIGAIYWFWKLKKIQKEQEYNQFAEQLINE</sequence>
<feature type="transmembrane region" description="Helical" evidence="1">
    <location>
        <begin position="221"/>
        <end position="241"/>
    </location>
</feature>
<evidence type="ECO:0000313" key="4">
    <source>
        <dbReference type="Proteomes" id="UP001223501"/>
    </source>
</evidence>
<reference evidence="3 4" key="1">
    <citation type="submission" date="2022-09" db="EMBL/GenBank/DDBJ databases">
        <title>Whole genome sequencing analysis of tet(X)-positive Empedobacter falsenii YWS9-3.</title>
        <authorList>
            <person name="Chen C."/>
            <person name="Lv Y.-L."/>
        </authorList>
    </citation>
    <scope>NUCLEOTIDE SEQUENCE [LARGE SCALE GENOMIC DNA]</scope>
    <source>
        <strain evidence="3 4">YWS9-3_T</strain>
    </source>
</reference>
<name>A0ABY8V7V5_9FLAO</name>
<dbReference type="EMBL" id="CP106831">
    <property type="protein sequence ID" value="WIH97771.1"/>
    <property type="molecule type" value="Genomic_DNA"/>
</dbReference>
<keyword evidence="1" id="KW-0472">Membrane</keyword>
<gene>
    <name evidence="3" type="ORF">OBA43_02205</name>
</gene>